<dbReference type="GO" id="GO:0032259">
    <property type="term" value="P:methylation"/>
    <property type="evidence" value="ECO:0007669"/>
    <property type="project" value="UniProtKB-KW"/>
</dbReference>
<gene>
    <name evidence="7" type="ORF">NS331_22605</name>
</gene>
<dbReference type="GO" id="GO:0003677">
    <property type="term" value="F:DNA binding"/>
    <property type="evidence" value="ECO:0007669"/>
    <property type="project" value="TreeGrafter"/>
</dbReference>
<dbReference type="InterPro" id="IPR001525">
    <property type="entry name" value="C5_MeTfrase"/>
</dbReference>
<protein>
    <recommendedName>
        <fullName evidence="1">DNA (cytosine-5-)-methyltransferase</fullName>
        <ecNumber evidence="1">2.1.1.37</ecNumber>
    </recommendedName>
</protein>
<proteinExistence type="predicted"/>
<keyword evidence="2 7" id="KW-0489">Methyltransferase</keyword>
<comment type="caution">
    <text evidence="7">The sequence shown here is derived from an EMBL/GenBank/DDBJ whole genome shotgun (WGS) entry which is preliminary data.</text>
</comment>
<dbReference type="EMBL" id="LDSL01000172">
    <property type="protein sequence ID" value="KTT14744.1"/>
    <property type="molecule type" value="Genomic_DNA"/>
</dbReference>
<evidence type="ECO:0000256" key="4">
    <source>
        <dbReference type="ARBA" id="ARBA00022691"/>
    </source>
</evidence>
<evidence type="ECO:0000256" key="3">
    <source>
        <dbReference type="ARBA" id="ARBA00022679"/>
    </source>
</evidence>
<evidence type="ECO:0000313" key="7">
    <source>
        <dbReference type="EMBL" id="KTT14744.1"/>
    </source>
</evidence>
<dbReference type="PANTHER" id="PTHR10629">
    <property type="entry name" value="CYTOSINE-SPECIFIC METHYLTRANSFERASE"/>
    <property type="match status" value="1"/>
</dbReference>
<evidence type="ECO:0000256" key="2">
    <source>
        <dbReference type="ARBA" id="ARBA00022603"/>
    </source>
</evidence>
<dbReference type="EC" id="2.1.1.37" evidence="1"/>
<dbReference type="AlphaFoldDB" id="A0A147GMD7"/>
<dbReference type="Gene3D" id="3.90.120.10">
    <property type="entry name" value="DNA Methylase, subunit A, domain 2"/>
    <property type="match status" value="1"/>
</dbReference>
<dbReference type="PANTHER" id="PTHR10629:SF52">
    <property type="entry name" value="DNA (CYTOSINE-5)-METHYLTRANSFERASE 1"/>
    <property type="match status" value="1"/>
</dbReference>
<dbReference type="Proteomes" id="UP000072741">
    <property type="component" value="Unassembled WGS sequence"/>
</dbReference>
<evidence type="ECO:0000256" key="6">
    <source>
        <dbReference type="ARBA" id="ARBA00047422"/>
    </source>
</evidence>
<accession>A0A147GMD7</accession>
<dbReference type="OrthoDB" id="9813719at2"/>
<keyword evidence="3" id="KW-0808">Transferase</keyword>
<name>A0A147GMD7_9BURK</name>
<keyword evidence="8" id="KW-1185">Reference proteome</keyword>
<comment type="catalytic activity">
    <reaction evidence="6">
        <text>a 2'-deoxycytidine in DNA + S-adenosyl-L-methionine = a 5-methyl-2'-deoxycytidine in DNA + S-adenosyl-L-homocysteine + H(+)</text>
        <dbReference type="Rhea" id="RHEA:13681"/>
        <dbReference type="Rhea" id="RHEA-COMP:11369"/>
        <dbReference type="Rhea" id="RHEA-COMP:11370"/>
        <dbReference type="ChEBI" id="CHEBI:15378"/>
        <dbReference type="ChEBI" id="CHEBI:57856"/>
        <dbReference type="ChEBI" id="CHEBI:59789"/>
        <dbReference type="ChEBI" id="CHEBI:85452"/>
        <dbReference type="ChEBI" id="CHEBI:85454"/>
        <dbReference type="EC" id="2.1.1.37"/>
    </reaction>
</comment>
<dbReference type="PATRIC" id="fig|433924.3.peg.1640"/>
<keyword evidence="5" id="KW-0680">Restriction system</keyword>
<dbReference type="SUPFAM" id="SSF53335">
    <property type="entry name" value="S-adenosyl-L-methionine-dependent methyltransferases"/>
    <property type="match status" value="2"/>
</dbReference>
<dbReference type="PRINTS" id="PR00105">
    <property type="entry name" value="C5METTRFRASE"/>
</dbReference>
<dbReference type="InterPro" id="IPR050390">
    <property type="entry name" value="C5-Methyltransferase"/>
</dbReference>
<reference evidence="7 8" key="1">
    <citation type="journal article" date="2016" name="Front. Microbiol.">
        <title>Genomic Resource of Rice Seed Associated Bacteria.</title>
        <authorList>
            <person name="Midha S."/>
            <person name="Bansal K."/>
            <person name="Sharma S."/>
            <person name="Kumar N."/>
            <person name="Patil P.P."/>
            <person name="Chaudhry V."/>
            <person name="Patil P.B."/>
        </authorList>
    </citation>
    <scope>NUCLEOTIDE SEQUENCE [LARGE SCALE GENOMIC DNA]</scope>
    <source>
        <strain evidence="7 8">NS331</strain>
    </source>
</reference>
<dbReference type="Pfam" id="PF00145">
    <property type="entry name" value="DNA_methylase"/>
    <property type="match status" value="1"/>
</dbReference>
<evidence type="ECO:0000313" key="8">
    <source>
        <dbReference type="Proteomes" id="UP000072741"/>
    </source>
</evidence>
<sequence>MLTPQFLLPLAAKLVIDLFAGGGGASTGIEQAIGRPVDVAINHDAEAIGMHEVNHPQTRHYRADIREVDPLAVTRGQAVGLLHASPDCTHHSQALGGQPRKAEIRSLAWQVLRWAGKTRPDVITLENVEQMLLWSPLVAKRDPSTGRVLTLDRERDPSTGKLAHRVAGPGERVPRGNQFLIPDPSRKGRNWDHFVGALRALGYKVEWRVICNADLGAHSTRTRLYMVARCDGLPIVWPAHTHAKRPRAGLQAHRPAADCIDWSIAGTSIFGRKKPLADATMRRIAHGMQKYVLDTPTPFIVAGAAPALVPVTHTRHTAFDIGKPLRTITTAKGGETALAAAHLLPLTHQGGHRNHDPREPMPTITAARRGEIAVTAAHLVQMGYGERDGQQPRALDPRAALGTVVAGGQKFAVASAMLVGAGGPTYAGKPADMRQPLGAVLAENHRALAGACLVQAGHGEGSGKTRRRSTGANTLRDALGTVTASSVSHGLAAAFMVQANGGFNTSHARDMRDGVSTVTTSGSQQQLVAAHLTTLRRNCTGRAMDEPVSTVTAGAEHHALLQYELSQEDEAGALRCAAFLMRYHASGGQWADLRDPMTTITTHDRLALVTVWLQGEPWVIVDITLRMLVPRELYNAQDFPSAYVIDRTASGKPLTKTAQVRMAGNSVSPLPMRLIVAANYSEFEAERLAA</sequence>
<keyword evidence="4" id="KW-0949">S-adenosyl-L-methionine</keyword>
<evidence type="ECO:0000256" key="5">
    <source>
        <dbReference type="ARBA" id="ARBA00022747"/>
    </source>
</evidence>
<dbReference type="GO" id="GO:0003886">
    <property type="term" value="F:DNA (cytosine-5-)-methyltransferase activity"/>
    <property type="evidence" value="ECO:0007669"/>
    <property type="project" value="UniProtKB-EC"/>
</dbReference>
<organism evidence="7 8">
    <name type="scientific">Pseudacidovorax intermedius</name>
    <dbReference type="NCBI Taxonomy" id="433924"/>
    <lineage>
        <taxon>Bacteria</taxon>
        <taxon>Pseudomonadati</taxon>
        <taxon>Pseudomonadota</taxon>
        <taxon>Betaproteobacteria</taxon>
        <taxon>Burkholderiales</taxon>
        <taxon>Comamonadaceae</taxon>
        <taxon>Pseudacidovorax</taxon>
    </lineage>
</organism>
<dbReference type="RefSeq" id="WP_058644183.1">
    <property type="nucleotide sequence ID" value="NZ_LDSL01000172.1"/>
</dbReference>
<dbReference type="Gene3D" id="3.40.50.150">
    <property type="entry name" value="Vaccinia Virus protein VP39"/>
    <property type="match status" value="1"/>
</dbReference>
<dbReference type="InterPro" id="IPR029063">
    <property type="entry name" value="SAM-dependent_MTases_sf"/>
</dbReference>
<dbReference type="GO" id="GO:0044027">
    <property type="term" value="P:negative regulation of gene expression via chromosomal CpG island methylation"/>
    <property type="evidence" value="ECO:0007669"/>
    <property type="project" value="TreeGrafter"/>
</dbReference>
<evidence type="ECO:0000256" key="1">
    <source>
        <dbReference type="ARBA" id="ARBA00011975"/>
    </source>
</evidence>
<dbReference type="GO" id="GO:0009307">
    <property type="term" value="P:DNA restriction-modification system"/>
    <property type="evidence" value="ECO:0007669"/>
    <property type="project" value="UniProtKB-KW"/>
</dbReference>